<dbReference type="InterPro" id="IPR001878">
    <property type="entry name" value="Znf_CCHC"/>
</dbReference>
<dbReference type="GO" id="GO:0071036">
    <property type="term" value="P:nuclear polyadenylation-dependent snoRNA catabolic process"/>
    <property type="evidence" value="ECO:0007669"/>
    <property type="project" value="EnsemblFungi"/>
</dbReference>
<evidence type="ECO:0000313" key="11">
    <source>
        <dbReference type="Proteomes" id="UP000000267"/>
    </source>
</evidence>
<dbReference type="GO" id="GO:0034458">
    <property type="term" value="F:3'-5' RNA helicase activity"/>
    <property type="evidence" value="ECO:0007669"/>
    <property type="project" value="EnsemblFungi"/>
</dbReference>
<keyword evidence="2" id="KW-0479">Metal-binding</keyword>
<keyword evidence="6" id="KW-0539">Nucleus</keyword>
<dbReference type="InterPro" id="IPR051644">
    <property type="entry name" value="TRAMP_AT-DNA-binding"/>
</dbReference>
<evidence type="ECO:0000256" key="4">
    <source>
        <dbReference type="ARBA" id="ARBA00022771"/>
    </source>
</evidence>
<dbReference type="Pfam" id="PF00098">
    <property type="entry name" value="zf-CCHC"/>
    <property type="match status" value="2"/>
</dbReference>
<evidence type="ECO:0000259" key="9">
    <source>
        <dbReference type="PROSITE" id="PS50158"/>
    </source>
</evidence>
<dbReference type="PhylomeDB" id="A7TRN4"/>
<dbReference type="eggNOG" id="KOG4400">
    <property type="taxonomic scope" value="Eukaryota"/>
</dbReference>
<name>A7TRN4_VANPO</name>
<dbReference type="GO" id="GO:0071038">
    <property type="term" value="P:TRAMP-dependent tRNA surveillance pathway"/>
    <property type="evidence" value="ECO:0007669"/>
    <property type="project" value="EnsemblFungi"/>
</dbReference>
<keyword evidence="4 7" id="KW-0863">Zinc-finger</keyword>
<dbReference type="GO" id="GO:0071039">
    <property type="term" value="P:nuclear polyadenylation-dependent CUT catabolic process"/>
    <property type="evidence" value="ECO:0007669"/>
    <property type="project" value="EnsemblFungi"/>
</dbReference>
<keyword evidence="3" id="KW-0677">Repeat</keyword>
<dbReference type="HOGENOM" id="CLU_1001839_0_0_1"/>
<comment type="subcellular location">
    <subcellularLocation>
        <location evidence="1">Nucleus</location>
    </subcellularLocation>
</comment>
<dbReference type="Proteomes" id="UP000000267">
    <property type="component" value="Unassembled WGS sequence"/>
</dbReference>
<feature type="domain" description="CCHC-type" evidence="9">
    <location>
        <begin position="54"/>
        <end position="69"/>
    </location>
</feature>
<dbReference type="AlphaFoldDB" id="A7TRN4"/>
<dbReference type="InterPro" id="IPR036875">
    <property type="entry name" value="Znf_CCHC_sf"/>
</dbReference>
<dbReference type="GO" id="GO:0071035">
    <property type="term" value="P:nuclear polyadenylation-dependent rRNA catabolic process"/>
    <property type="evidence" value="ECO:0007669"/>
    <property type="project" value="EnsemblFungi"/>
</dbReference>
<dbReference type="PIRSF" id="PIRSF018162">
    <property type="entry name" value="PolyA_pol_Air1/2"/>
    <property type="match status" value="1"/>
</dbReference>
<evidence type="ECO:0000256" key="8">
    <source>
        <dbReference type="SAM" id="MobiDB-lite"/>
    </source>
</evidence>
<gene>
    <name evidence="10" type="ORF">Kpol_411p1</name>
</gene>
<evidence type="ECO:0000256" key="2">
    <source>
        <dbReference type="ARBA" id="ARBA00022723"/>
    </source>
</evidence>
<evidence type="ECO:0000256" key="5">
    <source>
        <dbReference type="ARBA" id="ARBA00022833"/>
    </source>
</evidence>
<dbReference type="GO" id="GO:0008270">
    <property type="term" value="F:zinc ion binding"/>
    <property type="evidence" value="ECO:0007669"/>
    <property type="project" value="UniProtKB-KW"/>
</dbReference>
<proteinExistence type="predicted"/>
<dbReference type="GO" id="GO:0003723">
    <property type="term" value="F:RNA binding"/>
    <property type="evidence" value="ECO:0007669"/>
    <property type="project" value="EnsemblFungi"/>
</dbReference>
<evidence type="ECO:0000256" key="3">
    <source>
        <dbReference type="ARBA" id="ARBA00022737"/>
    </source>
</evidence>
<evidence type="ECO:0000256" key="1">
    <source>
        <dbReference type="ARBA" id="ARBA00004123"/>
    </source>
</evidence>
<protein>
    <recommendedName>
        <fullName evidence="9">CCHC-type domain-containing protein</fullName>
    </recommendedName>
</protein>
<dbReference type="GO" id="GO:0031499">
    <property type="term" value="C:TRAMP complex"/>
    <property type="evidence" value="ECO:0007669"/>
    <property type="project" value="EnsemblFungi"/>
</dbReference>
<dbReference type="PANTHER" id="PTHR46543:SF1">
    <property type="entry name" value="ZINC FINGER CCHC DOMAIN-CONTAINING PROTEIN 7"/>
    <property type="match status" value="1"/>
</dbReference>
<feature type="domain" description="CCHC-type" evidence="9">
    <location>
        <begin position="155"/>
        <end position="170"/>
    </location>
</feature>
<dbReference type="GO" id="GO:0030674">
    <property type="term" value="F:protein-macromolecule adaptor activity"/>
    <property type="evidence" value="ECO:0007669"/>
    <property type="project" value="EnsemblFungi"/>
</dbReference>
<dbReference type="GO" id="GO:0005730">
    <property type="term" value="C:nucleolus"/>
    <property type="evidence" value="ECO:0007669"/>
    <property type="project" value="EnsemblFungi"/>
</dbReference>
<evidence type="ECO:0000256" key="6">
    <source>
        <dbReference type="ARBA" id="ARBA00023242"/>
    </source>
</evidence>
<dbReference type="RefSeq" id="XP_001642914.1">
    <property type="nucleotide sequence ID" value="XM_001642864.1"/>
</dbReference>
<dbReference type="EMBL" id="DS480484">
    <property type="protein sequence ID" value="EDO15056.1"/>
    <property type="molecule type" value="Genomic_DNA"/>
</dbReference>
<dbReference type="InParanoid" id="A7TRN4"/>
<dbReference type="KEGG" id="vpo:Kpol_411p1"/>
<dbReference type="PROSITE" id="PS50158">
    <property type="entry name" value="ZF_CCHC"/>
    <property type="match status" value="2"/>
</dbReference>
<dbReference type="InterPro" id="IPR016713">
    <property type="entry name" value="Air1/2_Saccharomycetales"/>
</dbReference>
<dbReference type="GeneID" id="5543109"/>
<feature type="non-terminal residue" evidence="10">
    <location>
        <position position="278"/>
    </location>
</feature>
<dbReference type="GO" id="GO:0006400">
    <property type="term" value="P:tRNA modification"/>
    <property type="evidence" value="ECO:0007669"/>
    <property type="project" value="EnsemblFungi"/>
</dbReference>
<keyword evidence="11" id="KW-1185">Reference proteome</keyword>
<feature type="region of interest" description="Disordered" evidence="8">
    <location>
        <begin position="204"/>
        <end position="223"/>
    </location>
</feature>
<accession>A7TRN4</accession>
<keyword evidence="5" id="KW-0862">Zinc</keyword>
<dbReference type="GO" id="GO:0043633">
    <property type="term" value="P:polyadenylation-dependent RNA catabolic process"/>
    <property type="evidence" value="ECO:0007669"/>
    <property type="project" value="InterPro"/>
</dbReference>
<evidence type="ECO:0000256" key="7">
    <source>
        <dbReference type="PROSITE-ProRule" id="PRU00047"/>
    </source>
</evidence>
<dbReference type="Gene3D" id="4.10.60.10">
    <property type="entry name" value="Zinc finger, CCHC-type"/>
    <property type="match status" value="1"/>
</dbReference>
<evidence type="ECO:0000313" key="10">
    <source>
        <dbReference type="EMBL" id="EDO15056.1"/>
    </source>
</evidence>
<dbReference type="OrthoDB" id="7608935at2759"/>
<feature type="region of interest" description="Disordered" evidence="8">
    <location>
        <begin position="1"/>
        <end position="26"/>
    </location>
</feature>
<sequence length="278" mass="31974">MTEAVEPAIMDDKNTEHTGNGNNDDLDELRTVRGEGRYFGVLEQMGELINDEPRCNNCQEKGHFKINCPHKICKFCGQIDDHDSQNCNKSIHCTICQGYGHYRTHCPQKWKKIVCHICNAKTHTEGDCPTVWRSYVLKSSNNVENESISMASVYCYNCGLNGHFGDDCNQMRSSRVPNDDGSAFSGDNLSRPLKKEYYRTLSRERGTTGHHTHHSYHNQYEPPSRINDTYTSYNNQPSHYSGYNSYNSGYQDHNSGYYNNSHQNHSYNTTMYEPQHQL</sequence>
<dbReference type="PANTHER" id="PTHR46543">
    <property type="entry name" value="ZINC FINGER CCHC DOMAIN-CONTAINING PROTEIN 7"/>
    <property type="match status" value="1"/>
</dbReference>
<dbReference type="GO" id="GO:1990817">
    <property type="term" value="F:poly(A) RNA polymerase activity"/>
    <property type="evidence" value="ECO:0007669"/>
    <property type="project" value="EnsemblFungi"/>
</dbReference>
<dbReference type="SMART" id="SM00343">
    <property type="entry name" value="ZnF_C2HC"/>
    <property type="match status" value="5"/>
</dbReference>
<organism evidence="11">
    <name type="scientific">Vanderwaltozyma polyspora (strain ATCC 22028 / DSM 70294 / BCRC 21397 / CBS 2163 / NBRC 10782 / NRRL Y-8283 / UCD 57-17)</name>
    <name type="common">Kluyveromyces polysporus</name>
    <dbReference type="NCBI Taxonomy" id="436907"/>
    <lineage>
        <taxon>Eukaryota</taxon>
        <taxon>Fungi</taxon>
        <taxon>Dikarya</taxon>
        <taxon>Ascomycota</taxon>
        <taxon>Saccharomycotina</taxon>
        <taxon>Saccharomycetes</taxon>
        <taxon>Saccharomycetales</taxon>
        <taxon>Saccharomycetaceae</taxon>
        <taxon>Vanderwaltozyma</taxon>
    </lineage>
</organism>
<dbReference type="GO" id="GO:0071037">
    <property type="term" value="P:nuclear polyadenylation-dependent snRNA catabolic process"/>
    <property type="evidence" value="ECO:0007669"/>
    <property type="project" value="EnsemblFungi"/>
</dbReference>
<reference evidence="10 11" key="1">
    <citation type="journal article" date="2007" name="Proc. Natl. Acad. Sci. U.S.A.">
        <title>Independent sorting-out of thousands of duplicated gene pairs in two yeast species descended from a whole-genome duplication.</title>
        <authorList>
            <person name="Scannell D.R."/>
            <person name="Frank A.C."/>
            <person name="Conant G.C."/>
            <person name="Byrne K.P."/>
            <person name="Woolfit M."/>
            <person name="Wolfe K.H."/>
        </authorList>
    </citation>
    <scope>NUCLEOTIDE SEQUENCE [LARGE SCALE GENOMIC DNA]</scope>
    <source>
        <strain evidence="11">ATCC 22028 / DSM 70294 / BCRC 21397 / CBS 2163 / NBRC 10782 / NRRL Y-8283 / UCD 57-17</strain>
    </source>
</reference>
<dbReference type="STRING" id="436907.A7TRN4"/>
<dbReference type="SUPFAM" id="SSF57756">
    <property type="entry name" value="Retrovirus zinc finger-like domains"/>
    <property type="match status" value="2"/>
</dbReference>
<dbReference type="GO" id="GO:0071031">
    <property type="term" value="P:nuclear mRNA surveillance of mRNA 3'-end processing"/>
    <property type="evidence" value="ECO:0007669"/>
    <property type="project" value="EnsemblFungi"/>
</dbReference>